<feature type="transmembrane region" description="Helical" evidence="5">
    <location>
        <begin position="39"/>
        <end position="61"/>
    </location>
</feature>
<dbReference type="Gene3D" id="1.20.1070.10">
    <property type="entry name" value="Rhodopsin 7-helix transmembrane proteins"/>
    <property type="match status" value="1"/>
</dbReference>
<dbReference type="AlphaFoldDB" id="A0A3S0ZSU1"/>
<evidence type="ECO:0000313" key="7">
    <source>
        <dbReference type="EMBL" id="RUS74383.1"/>
    </source>
</evidence>
<feature type="transmembrane region" description="Helical" evidence="5">
    <location>
        <begin position="155"/>
        <end position="179"/>
    </location>
</feature>
<feature type="transmembrane region" description="Helical" evidence="5">
    <location>
        <begin position="191"/>
        <end position="216"/>
    </location>
</feature>
<dbReference type="STRING" id="188477.A0A3S0ZSU1"/>
<evidence type="ECO:0000256" key="5">
    <source>
        <dbReference type="SAM" id="Phobius"/>
    </source>
</evidence>
<keyword evidence="2 5" id="KW-0812">Transmembrane</keyword>
<dbReference type="InterPro" id="IPR052954">
    <property type="entry name" value="GPCR-Ligand_Int"/>
</dbReference>
<dbReference type="OrthoDB" id="6091802at2759"/>
<dbReference type="PRINTS" id="PR00237">
    <property type="entry name" value="GPCRRHODOPSN"/>
</dbReference>
<sequence length="332" mass="37710">MATEVSLTVVKENTTETVSYIQPLVSYAVMDMFLIVNDFALGCSISLLGVFTNTANIIVYYKMGLSESSNINFLALSVTDFFVSIITFFMKFMYNPVLRELSTGPITTIVSTSLSPASLCAVGGSAMMTALISTERCLCVVFPLKVKTFLTPRRVLYLVFTIVAYMVAFLLVFFIDIGAPFTEHIEKQGFYFFYLYAVPSATCFFIVVITTSFLVVRLRKNSKWRKEISSQSERSSDKENKLVKTIIAVCTIFIVCFFPNVLNLFVQIIHPSYRHLDPYLGSLILIMFTISGLFHSISSSINIFFYYRMSSKFKRVFTETFFCTKKNQKAKR</sequence>
<dbReference type="EMBL" id="RQTK01000836">
    <property type="protein sequence ID" value="RUS74383.1"/>
    <property type="molecule type" value="Genomic_DNA"/>
</dbReference>
<evidence type="ECO:0000313" key="8">
    <source>
        <dbReference type="Proteomes" id="UP000271974"/>
    </source>
</evidence>
<comment type="caution">
    <text evidence="7">The sequence shown here is derived from an EMBL/GenBank/DDBJ whole genome shotgun (WGS) entry which is preliminary data.</text>
</comment>
<gene>
    <name evidence="7" type="ORF">EGW08_017864</name>
</gene>
<dbReference type="GO" id="GO:0004930">
    <property type="term" value="F:G protein-coupled receptor activity"/>
    <property type="evidence" value="ECO:0007669"/>
    <property type="project" value="InterPro"/>
</dbReference>
<evidence type="ECO:0000256" key="3">
    <source>
        <dbReference type="ARBA" id="ARBA00022989"/>
    </source>
</evidence>
<organism evidence="7 8">
    <name type="scientific">Elysia chlorotica</name>
    <name type="common">Eastern emerald elysia</name>
    <name type="synonym">Sea slug</name>
    <dbReference type="NCBI Taxonomy" id="188477"/>
    <lineage>
        <taxon>Eukaryota</taxon>
        <taxon>Metazoa</taxon>
        <taxon>Spiralia</taxon>
        <taxon>Lophotrochozoa</taxon>
        <taxon>Mollusca</taxon>
        <taxon>Gastropoda</taxon>
        <taxon>Heterobranchia</taxon>
        <taxon>Euthyneura</taxon>
        <taxon>Panpulmonata</taxon>
        <taxon>Sacoglossa</taxon>
        <taxon>Placobranchoidea</taxon>
        <taxon>Plakobranchidae</taxon>
        <taxon>Elysia</taxon>
    </lineage>
</organism>
<protein>
    <recommendedName>
        <fullName evidence="6">G-protein coupled receptors family 1 profile domain-containing protein</fullName>
    </recommendedName>
</protein>
<name>A0A3S0ZSU1_ELYCH</name>
<evidence type="ECO:0000256" key="4">
    <source>
        <dbReference type="ARBA" id="ARBA00023136"/>
    </source>
</evidence>
<keyword evidence="3 5" id="KW-1133">Transmembrane helix</keyword>
<dbReference type="Proteomes" id="UP000271974">
    <property type="component" value="Unassembled WGS sequence"/>
</dbReference>
<comment type="subcellular location">
    <subcellularLocation>
        <location evidence="1">Membrane</location>
    </subcellularLocation>
</comment>
<evidence type="ECO:0000256" key="1">
    <source>
        <dbReference type="ARBA" id="ARBA00004370"/>
    </source>
</evidence>
<evidence type="ECO:0000256" key="2">
    <source>
        <dbReference type="ARBA" id="ARBA00022692"/>
    </source>
</evidence>
<dbReference type="InterPro" id="IPR017452">
    <property type="entry name" value="GPCR_Rhodpsn_7TM"/>
</dbReference>
<feature type="transmembrane region" description="Helical" evidence="5">
    <location>
        <begin position="242"/>
        <end position="262"/>
    </location>
</feature>
<keyword evidence="8" id="KW-1185">Reference proteome</keyword>
<feature type="domain" description="G-protein coupled receptors family 1 profile" evidence="6">
    <location>
        <begin position="52"/>
        <end position="306"/>
    </location>
</feature>
<dbReference type="PANTHER" id="PTHR46641">
    <property type="entry name" value="FMRFAMIDE RECEPTOR-RELATED"/>
    <property type="match status" value="1"/>
</dbReference>
<dbReference type="PANTHER" id="PTHR46641:SF2">
    <property type="entry name" value="FMRFAMIDE RECEPTOR"/>
    <property type="match status" value="1"/>
</dbReference>
<dbReference type="Pfam" id="PF00001">
    <property type="entry name" value="7tm_1"/>
    <property type="match status" value="1"/>
</dbReference>
<proteinExistence type="predicted"/>
<dbReference type="SUPFAM" id="SSF81321">
    <property type="entry name" value="Family A G protein-coupled receptor-like"/>
    <property type="match status" value="1"/>
</dbReference>
<keyword evidence="4 5" id="KW-0472">Membrane</keyword>
<reference evidence="7 8" key="1">
    <citation type="submission" date="2019-01" db="EMBL/GenBank/DDBJ databases">
        <title>A draft genome assembly of the solar-powered sea slug Elysia chlorotica.</title>
        <authorList>
            <person name="Cai H."/>
            <person name="Li Q."/>
            <person name="Fang X."/>
            <person name="Li J."/>
            <person name="Curtis N.E."/>
            <person name="Altenburger A."/>
            <person name="Shibata T."/>
            <person name="Feng M."/>
            <person name="Maeda T."/>
            <person name="Schwartz J.A."/>
            <person name="Shigenobu S."/>
            <person name="Lundholm N."/>
            <person name="Nishiyama T."/>
            <person name="Yang H."/>
            <person name="Hasebe M."/>
            <person name="Li S."/>
            <person name="Pierce S.K."/>
            <person name="Wang J."/>
        </authorList>
    </citation>
    <scope>NUCLEOTIDE SEQUENCE [LARGE SCALE GENOMIC DNA]</scope>
    <source>
        <strain evidence="7">EC2010</strain>
        <tissue evidence="7">Whole organism of an adult</tissue>
    </source>
</reference>
<feature type="transmembrane region" description="Helical" evidence="5">
    <location>
        <begin position="114"/>
        <end position="134"/>
    </location>
</feature>
<feature type="transmembrane region" description="Helical" evidence="5">
    <location>
        <begin position="73"/>
        <end position="94"/>
    </location>
</feature>
<evidence type="ECO:0000259" key="6">
    <source>
        <dbReference type="PROSITE" id="PS50262"/>
    </source>
</evidence>
<dbReference type="InterPro" id="IPR000276">
    <property type="entry name" value="GPCR_Rhodpsn"/>
</dbReference>
<feature type="transmembrane region" description="Helical" evidence="5">
    <location>
        <begin position="282"/>
        <end position="307"/>
    </location>
</feature>
<accession>A0A3S0ZSU1</accession>
<dbReference type="PROSITE" id="PS50262">
    <property type="entry name" value="G_PROTEIN_RECEP_F1_2"/>
    <property type="match status" value="1"/>
</dbReference>
<dbReference type="GO" id="GO:0016020">
    <property type="term" value="C:membrane"/>
    <property type="evidence" value="ECO:0007669"/>
    <property type="project" value="UniProtKB-SubCell"/>
</dbReference>